<evidence type="ECO:0000256" key="2">
    <source>
        <dbReference type="ARBA" id="ARBA00000765"/>
    </source>
</evidence>
<dbReference type="InterPro" id="IPR029045">
    <property type="entry name" value="ClpP/crotonase-like_dom_sf"/>
</dbReference>
<dbReference type="GO" id="GO:0005777">
    <property type="term" value="C:peroxisome"/>
    <property type="evidence" value="ECO:0007669"/>
    <property type="project" value="TreeGrafter"/>
</dbReference>
<protein>
    <recommendedName>
        <fullName evidence="6">Enoyl-CoA hydratase/isomerase family protein</fullName>
    </recommendedName>
</protein>
<proteinExistence type="predicted"/>
<dbReference type="InterPro" id="IPR001753">
    <property type="entry name" value="Enoyl-CoA_hydra/iso"/>
</dbReference>
<dbReference type="Proteomes" id="UP000008983">
    <property type="component" value="Unassembled WGS sequence"/>
</dbReference>
<keyword evidence="5" id="KW-1185">Reference proteome</keyword>
<dbReference type="AlphaFoldDB" id="G0QX74"/>
<dbReference type="STRING" id="857967.G0QX74"/>
<name>G0QX74_ICHMU</name>
<dbReference type="Gene3D" id="3.90.226.10">
    <property type="entry name" value="2-enoyl-CoA Hydratase, Chain A, domain 1"/>
    <property type="match status" value="1"/>
</dbReference>
<dbReference type="SUPFAM" id="SSF52096">
    <property type="entry name" value="ClpP/crotonase"/>
    <property type="match status" value="1"/>
</dbReference>
<evidence type="ECO:0000256" key="1">
    <source>
        <dbReference type="ARBA" id="ARBA00000452"/>
    </source>
</evidence>
<dbReference type="OMA" id="SIVCTNP"/>
<dbReference type="eggNOG" id="ENOG502S297">
    <property type="taxonomic scope" value="Eukaryota"/>
</dbReference>
<comment type="catalytic activity">
    <reaction evidence="1">
        <text>a (3Z)-enoyl-CoA = a 4-saturated (2E)-enoyl-CoA</text>
        <dbReference type="Rhea" id="RHEA:45900"/>
        <dbReference type="ChEBI" id="CHEBI:85097"/>
        <dbReference type="ChEBI" id="CHEBI:85489"/>
        <dbReference type="EC" id="5.3.3.8"/>
    </reaction>
</comment>
<evidence type="ECO:0000313" key="4">
    <source>
        <dbReference type="EMBL" id="EGR30182.1"/>
    </source>
</evidence>
<dbReference type="GO" id="GO:0004165">
    <property type="term" value="F:delta(3)-delta(2)-enoyl-CoA isomerase activity"/>
    <property type="evidence" value="ECO:0007669"/>
    <property type="project" value="UniProtKB-EC"/>
</dbReference>
<evidence type="ECO:0008006" key="6">
    <source>
        <dbReference type="Google" id="ProtNLM"/>
    </source>
</evidence>
<sequence>MSKIFSTSNIEKVLKITEEDKKQEAFLKKTETGIHFIILNRKVNSFTLQFIRKINELLDEVEKNEGPTALVTFGLNPKFFSTGLDLNYLLTQEKNEIYAFILEVIRLYGRLLAFPVPCISMINGHAYAGGCMLALAHDYRIMRNDFGQLCMNEVELGMYLPPGMNAVLQDKIQDKNAFRDLVLLAKKFESKEAFQKGLVDKIVDPEQLFEECVQFAESVSKFGVNKENFKKLKEEMNKNAIDCCFNKGHAVGVRAETQFKFPNPRL</sequence>
<organism evidence="4 5">
    <name type="scientific">Ichthyophthirius multifiliis</name>
    <name type="common">White spot disease agent</name>
    <name type="synonym">Ich</name>
    <dbReference type="NCBI Taxonomy" id="5932"/>
    <lineage>
        <taxon>Eukaryota</taxon>
        <taxon>Sar</taxon>
        <taxon>Alveolata</taxon>
        <taxon>Ciliophora</taxon>
        <taxon>Intramacronucleata</taxon>
        <taxon>Oligohymenophorea</taxon>
        <taxon>Hymenostomatida</taxon>
        <taxon>Ophryoglenina</taxon>
        <taxon>Ichthyophthirius</taxon>
    </lineage>
</organism>
<dbReference type="EMBL" id="GL984038">
    <property type="protein sequence ID" value="EGR30182.1"/>
    <property type="molecule type" value="Genomic_DNA"/>
</dbReference>
<reference evidence="4 5" key="1">
    <citation type="submission" date="2011-07" db="EMBL/GenBank/DDBJ databases">
        <authorList>
            <person name="Coyne R."/>
            <person name="Brami D."/>
            <person name="Johnson J."/>
            <person name="Hostetler J."/>
            <person name="Hannick L."/>
            <person name="Clark T."/>
            <person name="Cassidy-Hanley D."/>
            <person name="Inman J."/>
        </authorList>
    </citation>
    <scope>NUCLEOTIDE SEQUENCE [LARGE SCALE GENOMIC DNA]</scope>
    <source>
        <strain evidence="4 5">G5</strain>
    </source>
</reference>
<dbReference type="GO" id="GO:0006635">
    <property type="term" value="P:fatty acid beta-oxidation"/>
    <property type="evidence" value="ECO:0007669"/>
    <property type="project" value="TreeGrafter"/>
</dbReference>
<dbReference type="PANTHER" id="PTHR11941">
    <property type="entry name" value="ENOYL-COA HYDRATASE-RELATED"/>
    <property type="match status" value="1"/>
</dbReference>
<gene>
    <name evidence="4" type="ORF">IMG5_138860</name>
</gene>
<dbReference type="OrthoDB" id="412284at2759"/>
<dbReference type="CDD" id="cd06558">
    <property type="entry name" value="crotonase-like"/>
    <property type="match status" value="1"/>
</dbReference>
<evidence type="ECO:0000313" key="5">
    <source>
        <dbReference type="Proteomes" id="UP000008983"/>
    </source>
</evidence>
<dbReference type="InParanoid" id="G0QX74"/>
<dbReference type="PANTHER" id="PTHR11941:SF75">
    <property type="entry name" value="ENOYL-COA HYDRATASE_ISOMERASE FAMILY PROTEIN"/>
    <property type="match status" value="1"/>
</dbReference>
<accession>G0QX74</accession>
<dbReference type="Pfam" id="PF00378">
    <property type="entry name" value="ECH_1"/>
    <property type="match status" value="1"/>
</dbReference>
<keyword evidence="3" id="KW-0443">Lipid metabolism</keyword>
<comment type="catalytic activity">
    <reaction evidence="2">
        <text>a (3E)-enoyl-CoA = a 4-saturated (2E)-enoyl-CoA</text>
        <dbReference type="Rhea" id="RHEA:45228"/>
        <dbReference type="ChEBI" id="CHEBI:58521"/>
        <dbReference type="ChEBI" id="CHEBI:85097"/>
        <dbReference type="EC" id="5.3.3.8"/>
    </reaction>
</comment>
<dbReference type="RefSeq" id="XP_004031418.1">
    <property type="nucleotide sequence ID" value="XM_004031370.1"/>
</dbReference>
<dbReference type="FunFam" id="3.90.226.10:FF:000049">
    <property type="entry name" value="Enoyl-CoA delta isomerase 3"/>
    <property type="match status" value="1"/>
</dbReference>
<evidence type="ECO:0000256" key="3">
    <source>
        <dbReference type="ARBA" id="ARBA00023098"/>
    </source>
</evidence>
<dbReference type="GeneID" id="14906296"/>